<evidence type="ECO:0000313" key="5">
    <source>
        <dbReference type="Proteomes" id="UP000277580"/>
    </source>
</evidence>
<evidence type="ECO:0000256" key="1">
    <source>
        <dbReference type="SAM" id="MobiDB-lite"/>
    </source>
</evidence>
<dbReference type="AlphaFoldDB" id="A0A3N4KQ30"/>
<dbReference type="OrthoDB" id="194358at2759"/>
<feature type="non-terminal residue" evidence="4">
    <location>
        <position position="409"/>
    </location>
</feature>
<evidence type="ECO:0000256" key="3">
    <source>
        <dbReference type="SAM" id="SignalP"/>
    </source>
</evidence>
<keyword evidence="3" id="KW-0732">Signal</keyword>
<keyword evidence="2" id="KW-0472">Membrane</keyword>
<protein>
    <submittedName>
        <fullName evidence="4">Uncharacterized protein</fullName>
    </submittedName>
</protein>
<reference evidence="4 5" key="1">
    <citation type="journal article" date="2018" name="Nat. Ecol. Evol.">
        <title>Pezizomycetes genomes reveal the molecular basis of ectomycorrhizal truffle lifestyle.</title>
        <authorList>
            <person name="Murat C."/>
            <person name="Payen T."/>
            <person name="Noel B."/>
            <person name="Kuo A."/>
            <person name="Morin E."/>
            <person name="Chen J."/>
            <person name="Kohler A."/>
            <person name="Krizsan K."/>
            <person name="Balestrini R."/>
            <person name="Da Silva C."/>
            <person name="Montanini B."/>
            <person name="Hainaut M."/>
            <person name="Levati E."/>
            <person name="Barry K.W."/>
            <person name="Belfiori B."/>
            <person name="Cichocki N."/>
            <person name="Clum A."/>
            <person name="Dockter R.B."/>
            <person name="Fauchery L."/>
            <person name="Guy J."/>
            <person name="Iotti M."/>
            <person name="Le Tacon F."/>
            <person name="Lindquist E.A."/>
            <person name="Lipzen A."/>
            <person name="Malagnac F."/>
            <person name="Mello A."/>
            <person name="Molinier V."/>
            <person name="Miyauchi S."/>
            <person name="Poulain J."/>
            <person name="Riccioni C."/>
            <person name="Rubini A."/>
            <person name="Sitrit Y."/>
            <person name="Splivallo R."/>
            <person name="Traeger S."/>
            <person name="Wang M."/>
            <person name="Zifcakova L."/>
            <person name="Wipf D."/>
            <person name="Zambonelli A."/>
            <person name="Paolocci F."/>
            <person name="Nowrousian M."/>
            <person name="Ottonello S."/>
            <person name="Baldrian P."/>
            <person name="Spatafora J.W."/>
            <person name="Henrissat B."/>
            <person name="Nagy L.G."/>
            <person name="Aury J.M."/>
            <person name="Wincker P."/>
            <person name="Grigoriev I.V."/>
            <person name="Bonfante P."/>
            <person name="Martin F.M."/>
        </authorList>
    </citation>
    <scope>NUCLEOTIDE SEQUENCE [LARGE SCALE GENOMIC DNA]</scope>
    <source>
        <strain evidence="4 5">CCBAS932</strain>
    </source>
</reference>
<proteinExistence type="predicted"/>
<feature type="transmembrane region" description="Helical" evidence="2">
    <location>
        <begin position="231"/>
        <end position="253"/>
    </location>
</feature>
<sequence>MVELKCPIALVTVFIFVGPAIAASLDGDEFSNNLISELAPLLSLFGEQVTKQFMSESMGWADHFVFAMVPLGIITAITGAIRVGGPGWLKAIIGRARENIAAAEVELMSSTSHEVGELWNGQQIVRTMGIPPVKDILFLSRKDLWKNEYTCSLLSSIEKANPAQKSRPLLENLPAPNISLNLHNRVSRTEIRIVAAISIVIQVGIVVYAGFATYHPRLQYKKGDSSVQGYGFPAMCSGTIIISIGLLICAHVIEDSTTERRYRGTAKEGIEIRSLWLQKGERVADQSFESFAIFSKGIRETITVSERENGWGDPLENRRKATLSSQPRGSNSHEIYPFTSFLATAGTIISLCGFILQFTNLYALHWSVSLAQLCGMLTMAGLRAFVRRGLTRMPVVQSLPKGFELDWLA</sequence>
<feature type="region of interest" description="Disordered" evidence="1">
    <location>
        <begin position="309"/>
        <end position="330"/>
    </location>
</feature>
<evidence type="ECO:0000313" key="4">
    <source>
        <dbReference type="EMBL" id="RPB12617.1"/>
    </source>
</evidence>
<keyword evidence="5" id="KW-1185">Reference proteome</keyword>
<evidence type="ECO:0000256" key="2">
    <source>
        <dbReference type="SAM" id="Phobius"/>
    </source>
</evidence>
<feature type="transmembrane region" description="Helical" evidence="2">
    <location>
        <begin position="193"/>
        <end position="211"/>
    </location>
</feature>
<name>A0A3N4KQ30_9PEZI</name>
<feature type="compositionally biased region" description="Basic and acidic residues" evidence="1">
    <location>
        <begin position="309"/>
        <end position="319"/>
    </location>
</feature>
<organism evidence="4 5">
    <name type="scientific">Morchella conica CCBAS932</name>
    <dbReference type="NCBI Taxonomy" id="1392247"/>
    <lineage>
        <taxon>Eukaryota</taxon>
        <taxon>Fungi</taxon>
        <taxon>Dikarya</taxon>
        <taxon>Ascomycota</taxon>
        <taxon>Pezizomycotina</taxon>
        <taxon>Pezizomycetes</taxon>
        <taxon>Pezizales</taxon>
        <taxon>Morchellaceae</taxon>
        <taxon>Morchella</taxon>
    </lineage>
</organism>
<keyword evidence="2" id="KW-0812">Transmembrane</keyword>
<feature type="transmembrane region" description="Helical" evidence="2">
    <location>
        <begin position="364"/>
        <end position="386"/>
    </location>
</feature>
<dbReference type="Proteomes" id="UP000277580">
    <property type="component" value="Unassembled WGS sequence"/>
</dbReference>
<feature type="transmembrane region" description="Helical" evidence="2">
    <location>
        <begin position="335"/>
        <end position="358"/>
    </location>
</feature>
<gene>
    <name evidence="4" type="ORF">P167DRAFT_487892</name>
</gene>
<accession>A0A3N4KQ30</accession>
<feature type="chain" id="PRO_5018278815" evidence="3">
    <location>
        <begin position="23"/>
        <end position="409"/>
    </location>
</feature>
<dbReference type="STRING" id="1392247.A0A3N4KQ30"/>
<feature type="signal peptide" evidence="3">
    <location>
        <begin position="1"/>
        <end position="22"/>
    </location>
</feature>
<keyword evidence="2" id="KW-1133">Transmembrane helix</keyword>
<feature type="transmembrane region" description="Helical" evidence="2">
    <location>
        <begin position="64"/>
        <end position="85"/>
    </location>
</feature>
<dbReference type="InParanoid" id="A0A3N4KQ30"/>
<dbReference type="EMBL" id="ML119128">
    <property type="protein sequence ID" value="RPB12617.1"/>
    <property type="molecule type" value="Genomic_DNA"/>
</dbReference>